<dbReference type="PANTHER" id="PTHR30273">
    <property type="entry name" value="PERIPLASMIC SIGNAL SENSOR AND SIGMA FACTOR ACTIVATOR FECR-RELATED"/>
    <property type="match status" value="1"/>
</dbReference>
<keyword evidence="1" id="KW-0472">Membrane</keyword>
<dbReference type="Pfam" id="PF04773">
    <property type="entry name" value="FecR"/>
    <property type="match status" value="1"/>
</dbReference>
<dbReference type="PIRSF" id="PIRSF018266">
    <property type="entry name" value="FecR"/>
    <property type="match status" value="1"/>
</dbReference>
<gene>
    <name evidence="4" type="ORF">JKG61_01210</name>
</gene>
<dbReference type="Proteomes" id="UP000625283">
    <property type="component" value="Unassembled WGS sequence"/>
</dbReference>
<comment type="caution">
    <text evidence="4">The sequence shown here is derived from an EMBL/GenBank/DDBJ whole genome shotgun (WGS) entry which is preliminary data.</text>
</comment>
<organism evidence="4 5">
    <name type="scientific">Sphingobacterium faecale</name>
    <dbReference type="NCBI Taxonomy" id="2803775"/>
    <lineage>
        <taxon>Bacteria</taxon>
        <taxon>Pseudomonadati</taxon>
        <taxon>Bacteroidota</taxon>
        <taxon>Sphingobacteriia</taxon>
        <taxon>Sphingobacteriales</taxon>
        <taxon>Sphingobacteriaceae</taxon>
        <taxon>Sphingobacterium</taxon>
    </lineage>
</organism>
<evidence type="ECO:0000259" key="3">
    <source>
        <dbReference type="Pfam" id="PF16344"/>
    </source>
</evidence>
<evidence type="ECO:0000259" key="2">
    <source>
        <dbReference type="Pfam" id="PF04773"/>
    </source>
</evidence>
<feature type="domain" description="FecR protein" evidence="2">
    <location>
        <begin position="182"/>
        <end position="270"/>
    </location>
</feature>
<dbReference type="PANTHER" id="PTHR30273:SF2">
    <property type="entry name" value="PROTEIN FECR"/>
    <property type="match status" value="1"/>
</dbReference>
<keyword evidence="5" id="KW-1185">Reference proteome</keyword>
<dbReference type="Gene3D" id="2.60.120.1440">
    <property type="match status" value="1"/>
</dbReference>
<keyword evidence="1" id="KW-1133">Transmembrane helix</keyword>
<dbReference type="Gene3D" id="3.55.50.30">
    <property type="match status" value="1"/>
</dbReference>
<evidence type="ECO:0000313" key="5">
    <source>
        <dbReference type="Proteomes" id="UP000625283"/>
    </source>
</evidence>
<proteinExistence type="predicted"/>
<keyword evidence="1" id="KW-0812">Transmembrane</keyword>
<dbReference type="Pfam" id="PF16344">
    <property type="entry name" value="FecR_C"/>
    <property type="match status" value="1"/>
</dbReference>
<dbReference type="RefSeq" id="WP_202101173.1">
    <property type="nucleotide sequence ID" value="NZ_JAERTY010000001.1"/>
</dbReference>
<protein>
    <submittedName>
        <fullName evidence="4">FecR family protein</fullName>
    </submittedName>
</protein>
<evidence type="ECO:0000256" key="1">
    <source>
        <dbReference type="SAM" id="Phobius"/>
    </source>
</evidence>
<sequence>MIDRIFKLSKLVAKKLLHQLDDKEMDELKNISKEAGITESSLSKSFDQNFYKDKQKENSQIDSELAFEIFRRRTQRAKTKLTFFKAAAATAALFLFFSALLWYKTPSPTLAVKEQFPEETSPGYKQAVLTLSNGQKVVLDEILNDKEALKLASMGIEQDTNGLVYRDQQYQTNAINTLQVPLKGEYQITLADGTRVWLNSSSTLKYPNGFAAQNREVYLDGEAYFEVAHNPNKPFVVHVDQMKVKVLGTKFNINSYNKKAIKTSLVSGKVSVRIEEKERILYPENQAQVDILTGRISIMPTNTEKITGWTKGKFIFDDEPLSNIMSTLSRWYGIKVHFGSEEAQKTTFTGTFYKKDNLEKIMQLLTHTQEIKYRKEGQEIYITK</sequence>
<dbReference type="InterPro" id="IPR012373">
    <property type="entry name" value="Ferrdict_sens_TM"/>
</dbReference>
<dbReference type="InterPro" id="IPR032508">
    <property type="entry name" value="FecR_C"/>
</dbReference>
<accession>A0ABS1QY48</accession>
<dbReference type="InterPro" id="IPR006860">
    <property type="entry name" value="FecR"/>
</dbReference>
<dbReference type="EMBL" id="JAERTY010000001">
    <property type="protein sequence ID" value="MBL1407360.1"/>
    <property type="molecule type" value="Genomic_DNA"/>
</dbReference>
<name>A0ABS1QY48_9SPHI</name>
<feature type="transmembrane region" description="Helical" evidence="1">
    <location>
        <begin position="81"/>
        <end position="103"/>
    </location>
</feature>
<evidence type="ECO:0000313" key="4">
    <source>
        <dbReference type="EMBL" id="MBL1407360.1"/>
    </source>
</evidence>
<feature type="domain" description="Protein FecR C-terminal" evidence="3">
    <location>
        <begin position="313"/>
        <end position="382"/>
    </location>
</feature>
<reference evidence="4 5" key="1">
    <citation type="submission" date="2021-01" db="EMBL/GenBank/DDBJ databases">
        <title>C459-1 draft genome sequence.</title>
        <authorList>
            <person name="Zhang X.-F."/>
        </authorList>
    </citation>
    <scope>NUCLEOTIDE SEQUENCE [LARGE SCALE GENOMIC DNA]</scope>
    <source>
        <strain evidence="5">C459-1</strain>
    </source>
</reference>